<organism evidence="1 2">
    <name type="scientific">Methanospirillum hungatei JF-1 (strain ATCC 27890 / DSM 864 / NBRC 100397 / JF-1)</name>
    <dbReference type="NCBI Taxonomy" id="323259"/>
    <lineage>
        <taxon>Archaea</taxon>
        <taxon>Methanobacteriati</taxon>
        <taxon>Methanobacteriota</taxon>
        <taxon>Stenosarchaea group</taxon>
        <taxon>Methanomicrobia</taxon>
        <taxon>Methanomicrobiales</taxon>
        <taxon>Methanospirillaceae</taxon>
        <taxon>Methanospirillum</taxon>
    </lineage>
</organism>
<keyword evidence="2" id="KW-1185">Reference proteome</keyword>
<gene>
    <name evidence="1" type="ordered locus">Mhun_0714</name>
</gene>
<dbReference type="InterPro" id="IPR035093">
    <property type="entry name" value="RelE/ParE_toxin_dom_sf"/>
</dbReference>
<dbReference type="Gene3D" id="3.30.2310.20">
    <property type="entry name" value="RelE-like"/>
    <property type="match status" value="1"/>
</dbReference>
<proteinExistence type="predicted"/>
<evidence type="ECO:0000313" key="1">
    <source>
        <dbReference type="EMBL" id="ABD40467.1"/>
    </source>
</evidence>
<dbReference type="Proteomes" id="UP000001941">
    <property type="component" value="Chromosome"/>
</dbReference>
<dbReference type="KEGG" id="mhu:Mhun_0714"/>
<evidence type="ECO:0008006" key="3">
    <source>
        <dbReference type="Google" id="ProtNLM"/>
    </source>
</evidence>
<dbReference type="EnsemblBacteria" id="ABD40467">
    <property type="protein sequence ID" value="ABD40467"/>
    <property type="gene ID" value="Mhun_0714"/>
</dbReference>
<dbReference type="EMBL" id="CP000254">
    <property type="protein sequence ID" value="ABD40467.1"/>
    <property type="molecule type" value="Genomic_DNA"/>
</dbReference>
<dbReference type="STRING" id="323259.Mhun_0714"/>
<evidence type="ECO:0000313" key="2">
    <source>
        <dbReference type="Proteomes" id="UP000001941"/>
    </source>
</evidence>
<sequence>MNFYFHPEAEQELLQAVSYYEKCRPGLGIEFSHEVYLAITRILQFPESYAQFSTHSRRCILNRFPYGILYSPGKTDGSIIILAVMNLHRKPNRYVNRNI</sequence>
<dbReference type="HOGENOM" id="CLU_147162_7_0_2"/>
<dbReference type="InParanoid" id="Q2FQ24"/>
<reference evidence="2" key="1">
    <citation type="journal article" date="2016" name="Stand. Genomic Sci.">
        <title>Complete genome sequence of Methanospirillum hungatei type strain JF1.</title>
        <authorList>
            <person name="Gunsalus R.P."/>
            <person name="Cook L.E."/>
            <person name="Crable B."/>
            <person name="Rohlin L."/>
            <person name="McDonald E."/>
            <person name="Mouttaki H."/>
            <person name="Sieber J.R."/>
            <person name="Poweleit N."/>
            <person name="Zhou H."/>
            <person name="Lapidus A.L."/>
            <person name="Daligault H.E."/>
            <person name="Land M."/>
            <person name="Gilna P."/>
            <person name="Ivanova N."/>
            <person name="Kyrpides N."/>
            <person name="Culley D.E."/>
            <person name="McInerney M.J."/>
        </authorList>
    </citation>
    <scope>NUCLEOTIDE SEQUENCE [LARGE SCALE GENOMIC DNA]</scope>
    <source>
        <strain evidence="2">ATCC 27890 / DSM 864 / NBRC 100397 / JF-1</strain>
    </source>
</reference>
<accession>Q2FQ24</accession>
<dbReference type="AlphaFoldDB" id="Q2FQ24"/>
<name>Q2FQ24_METHJ</name>
<protein>
    <recommendedName>
        <fullName evidence="3">Plasmid stabilization system</fullName>
    </recommendedName>
</protein>